<reference evidence="11" key="1">
    <citation type="submission" date="2023-01" db="EMBL/GenBank/DDBJ databases">
        <title>Metagenome sequencing of chrysophaentin producing Chrysophaeum taylorii.</title>
        <authorList>
            <person name="Davison J."/>
            <person name="Bewley C."/>
        </authorList>
    </citation>
    <scope>NUCLEOTIDE SEQUENCE</scope>
    <source>
        <strain evidence="11">NIES-1699</strain>
    </source>
</reference>
<feature type="transmembrane region" description="Helical" evidence="10">
    <location>
        <begin position="366"/>
        <end position="385"/>
    </location>
</feature>
<sequence length="530" mass="59062">MSKAHKALASRALLKQQGKRLHRFDSDFQRGGGVGEHGTAASRTLVRRALEGPPLPAAMQRFDSADYFSCRESAAESDENWVWWVVVGLVVRHGVSLHGYSGEATPPRFGDYEAHRHWMEVTINKEIKEWYTYDTEYWGLDYPPVMAYVEYALGLASRVFDPASVELDASRGYETLAHRRFMRFTVLLADTLFVGALGSPAALLSPAPILVDHGHFQYNCLPLGLSLWAAKLFSTDRPLAAAACFCLALNSKQTALYYAPAVFFEVLARARSAKAVAKVAVVALLSFAAIWAPLGDGVLAALRRCFPVERGVFEDKVANLWYAAQVVFRARDDLDATLILKLATIATGLAAFPVPVLRAIKRRNDFHGFLLSLHLSALAFFLFSYHVHEKAILVPLAPLLLLDDASVYAWYRDLFSLAAAVSISPLLFYENLALPYAATIAFFSLVISPRNKIVRSLLVALAPLHALPLLFPPPARYPDLYPALTSLFFALLFSFAFAILFFHELHHLFYFATPRRDTSRHLLNSKKKLL</sequence>
<evidence type="ECO:0000256" key="8">
    <source>
        <dbReference type="ARBA" id="ARBA00022989"/>
    </source>
</evidence>
<keyword evidence="9 10" id="KW-0472">Membrane</keyword>
<feature type="transmembrane region" description="Helical" evidence="10">
    <location>
        <begin position="453"/>
        <end position="471"/>
    </location>
</feature>
<dbReference type="GO" id="GO:0042281">
    <property type="term" value="F:dolichyl pyrophosphate Man9GlcNAc2 alpha-1,3-glucosyltransferase activity"/>
    <property type="evidence" value="ECO:0007669"/>
    <property type="project" value="TreeGrafter"/>
</dbReference>
<evidence type="ECO:0000256" key="5">
    <source>
        <dbReference type="ARBA" id="ARBA00022679"/>
    </source>
</evidence>
<gene>
    <name evidence="11" type="ORF">CTAYLR_001735</name>
</gene>
<comment type="subcellular location">
    <subcellularLocation>
        <location evidence="1 10">Endoplasmic reticulum membrane</location>
        <topology evidence="1 10">Multi-pass membrane protein</topology>
    </subcellularLocation>
</comment>
<evidence type="ECO:0000256" key="7">
    <source>
        <dbReference type="ARBA" id="ARBA00022824"/>
    </source>
</evidence>
<keyword evidence="5 10" id="KW-0808">Transferase</keyword>
<keyword evidence="7 10" id="KW-0256">Endoplasmic reticulum</keyword>
<comment type="pathway">
    <text evidence="2 10">Protein modification; protein glycosylation.</text>
</comment>
<accession>A0AAD7UGK4</accession>
<dbReference type="AlphaFoldDB" id="A0AAD7UGK4"/>
<dbReference type="PANTHER" id="PTHR12413">
    <property type="entry name" value="DOLICHYL GLYCOSYLTRANSFERASE"/>
    <property type="match status" value="1"/>
</dbReference>
<protein>
    <recommendedName>
        <fullName evidence="10">Alpha-1,3-glucosyltransferase</fullName>
        <ecNumber evidence="10">2.4.1.-</ecNumber>
    </recommendedName>
</protein>
<evidence type="ECO:0000313" key="11">
    <source>
        <dbReference type="EMBL" id="KAJ8604054.1"/>
    </source>
</evidence>
<comment type="caution">
    <text evidence="11">The sequence shown here is derived from an EMBL/GenBank/DDBJ whole genome shotgun (WGS) entry which is preliminary data.</text>
</comment>
<name>A0AAD7UGK4_9STRA</name>
<keyword evidence="6 10" id="KW-0812">Transmembrane</keyword>
<keyword evidence="4 10" id="KW-0328">Glycosyltransferase</keyword>
<evidence type="ECO:0000256" key="3">
    <source>
        <dbReference type="ARBA" id="ARBA00008715"/>
    </source>
</evidence>
<keyword evidence="8 10" id="KW-1133">Transmembrane helix</keyword>
<feature type="transmembrane region" description="Helical" evidence="10">
    <location>
        <begin position="338"/>
        <end position="360"/>
    </location>
</feature>
<evidence type="ECO:0000256" key="2">
    <source>
        <dbReference type="ARBA" id="ARBA00004922"/>
    </source>
</evidence>
<feature type="transmembrane region" description="Helical" evidence="10">
    <location>
        <begin position="279"/>
        <end position="302"/>
    </location>
</feature>
<evidence type="ECO:0000256" key="9">
    <source>
        <dbReference type="ARBA" id="ARBA00023136"/>
    </source>
</evidence>
<dbReference type="EC" id="2.4.1.-" evidence="10"/>
<dbReference type="Pfam" id="PF03155">
    <property type="entry name" value="Alg6_Alg8"/>
    <property type="match status" value="1"/>
</dbReference>
<keyword evidence="12" id="KW-1185">Reference proteome</keyword>
<evidence type="ECO:0000256" key="10">
    <source>
        <dbReference type="RuleBase" id="RU363110"/>
    </source>
</evidence>
<dbReference type="InterPro" id="IPR004856">
    <property type="entry name" value="Glyco_trans_ALG6/ALG8"/>
</dbReference>
<feature type="transmembrane region" description="Helical" evidence="10">
    <location>
        <begin position="426"/>
        <end position="446"/>
    </location>
</feature>
<dbReference type="Proteomes" id="UP001230188">
    <property type="component" value="Unassembled WGS sequence"/>
</dbReference>
<dbReference type="GO" id="GO:0005789">
    <property type="term" value="C:endoplasmic reticulum membrane"/>
    <property type="evidence" value="ECO:0007669"/>
    <property type="project" value="UniProtKB-SubCell"/>
</dbReference>
<evidence type="ECO:0000256" key="1">
    <source>
        <dbReference type="ARBA" id="ARBA00004477"/>
    </source>
</evidence>
<dbReference type="PANTHER" id="PTHR12413:SF1">
    <property type="entry name" value="DOLICHYL PYROPHOSPHATE MAN9GLCNAC2 ALPHA-1,3-GLUCOSYLTRANSFERASE"/>
    <property type="match status" value="1"/>
</dbReference>
<feature type="transmembrane region" description="Helical" evidence="10">
    <location>
        <begin position="483"/>
        <end position="502"/>
    </location>
</feature>
<comment type="similarity">
    <text evidence="3 10">Belongs to the ALG6/ALG8 glucosyltransferase family.</text>
</comment>
<proteinExistence type="inferred from homology"/>
<evidence type="ECO:0000256" key="4">
    <source>
        <dbReference type="ARBA" id="ARBA00022676"/>
    </source>
</evidence>
<dbReference type="EMBL" id="JAQMWT010000340">
    <property type="protein sequence ID" value="KAJ8604054.1"/>
    <property type="molecule type" value="Genomic_DNA"/>
</dbReference>
<organism evidence="11 12">
    <name type="scientific">Chrysophaeum taylorii</name>
    <dbReference type="NCBI Taxonomy" id="2483200"/>
    <lineage>
        <taxon>Eukaryota</taxon>
        <taxon>Sar</taxon>
        <taxon>Stramenopiles</taxon>
        <taxon>Ochrophyta</taxon>
        <taxon>Pelagophyceae</taxon>
        <taxon>Pelagomonadales</taxon>
        <taxon>Pelagomonadaceae</taxon>
        <taxon>Chrysophaeum</taxon>
    </lineage>
</organism>
<comment type="caution">
    <text evidence="10">Lacks conserved residue(s) required for the propagation of feature annotation.</text>
</comment>
<evidence type="ECO:0000256" key="6">
    <source>
        <dbReference type="ARBA" id="ARBA00022692"/>
    </source>
</evidence>
<evidence type="ECO:0000313" key="12">
    <source>
        <dbReference type="Proteomes" id="UP001230188"/>
    </source>
</evidence>